<accession>A0A6J5L3P5</accession>
<reference evidence="2" key="1">
    <citation type="submission" date="2020-04" db="EMBL/GenBank/DDBJ databases">
        <authorList>
            <person name="Chiriac C."/>
            <person name="Salcher M."/>
            <person name="Ghai R."/>
            <person name="Kavagutti S V."/>
        </authorList>
    </citation>
    <scope>NUCLEOTIDE SEQUENCE</scope>
</reference>
<name>A0A6J5L3P5_9CAUD</name>
<feature type="region of interest" description="Disordered" evidence="1">
    <location>
        <begin position="270"/>
        <end position="290"/>
    </location>
</feature>
<evidence type="ECO:0000256" key="1">
    <source>
        <dbReference type="SAM" id="MobiDB-lite"/>
    </source>
</evidence>
<dbReference type="EMBL" id="LR796229">
    <property type="protein sequence ID" value="CAB4128355.1"/>
    <property type="molecule type" value="Genomic_DNA"/>
</dbReference>
<evidence type="ECO:0000313" key="2">
    <source>
        <dbReference type="EMBL" id="CAB4128355.1"/>
    </source>
</evidence>
<gene>
    <name evidence="2" type="ORF">UFOVP100_26</name>
</gene>
<protein>
    <submittedName>
        <fullName evidence="2">Uncharacterized protein</fullName>
    </submittedName>
</protein>
<proteinExistence type="predicted"/>
<organism evidence="2">
    <name type="scientific">uncultured Caudovirales phage</name>
    <dbReference type="NCBI Taxonomy" id="2100421"/>
    <lineage>
        <taxon>Viruses</taxon>
        <taxon>Duplodnaviria</taxon>
        <taxon>Heunggongvirae</taxon>
        <taxon>Uroviricota</taxon>
        <taxon>Caudoviricetes</taxon>
        <taxon>Peduoviridae</taxon>
        <taxon>Maltschvirus</taxon>
        <taxon>Maltschvirus maltsch</taxon>
    </lineage>
</organism>
<sequence>MELFNLMHAKVLYLRFCAIYDHKFVKSYHDDDFKSLWANEWSSGLSSVDLNVIKDALDYCKKNLEWPPSIAEFIKVCESYSGVPSLQQCINLVTNRNFNHPVVLICYEKIGSWAMKNDTEKQLAIKFQPAYQEALNRFRKEERLTWKQLEEYNARPKELSPPSKIPSTSESKAFRECMNKCQEILQSKKIAAGGKTHRKFDDNKVKKGHKDFDQAVFDEYREYLMSVPETETMTLPRVYVLERNKFLNMRDQKDWLLKGGYVPENQRIPQEKARTGNGKPTKIYKNWNGN</sequence>